<gene>
    <name evidence="2" type="ORF">OM076_17610</name>
</gene>
<name>A0A9X3MT05_9ACTN</name>
<protein>
    <submittedName>
        <fullName evidence="2">DUF5519 family protein</fullName>
    </submittedName>
</protein>
<sequence>MTADEIITLEVASWPGVTAGAGSRGEFSFKVGRREIGHIHGDWVAHFGFPKAVWQELYDAGRIDYHSVFPGRKGWAARRIETEDDVQDVIALLRLNYDRAVGASSLAA</sequence>
<keyword evidence="3" id="KW-1185">Reference proteome</keyword>
<dbReference type="InterPro" id="IPR040841">
    <property type="entry name" value="Luciferase_dom"/>
</dbReference>
<dbReference type="Proteomes" id="UP001149140">
    <property type="component" value="Unassembled WGS sequence"/>
</dbReference>
<organism evidence="2 3">
    <name type="scientific">Solirubrobacter ginsenosidimutans</name>
    <dbReference type="NCBI Taxonomy" id="490573"/>
    <lineage>
        <taxon>Bacteria</taxon>
        <taxon>Bacillati</taxon>
        <taxon>Actinomycetota</taxon>
        <taxon>Thermoleophilia</taxon>
        <taxon>Solirubrobacterales</taxon>
        <taxon>Solirubrobacteraceae</taxon>
        <taxon>Solirubrobacter</taxon>
    </lineage>
</organism>
<evidence type="ECO:0000313" key="2">
    <source>
        <dbReference type="EMBL" id="MDA0162094.1"/>
    </source>
</evidence>
<feature type="domain" description="Luciferase" evidence="1">
    <location>
        <begin position="33"/>
        <end position="95"/>
    </location>
</feature>
<reference evidence="2" key="1">
    <citation type="submission" date="2022-10" db="EMBL/GenBank/DDBJ databases">
        <title>The WGS of Solirubrobacter ginsenosidimutans DSM 21036.</title>
        <authorList>
            <person name="Jiang Z."/>
        </authorList>
    </citation>
    <scope>NUCLEOTIDE SEQUENCE</scope>
    <source>
        <strain evidence="2">DSM 21036</strain>
    </source>
</reference>
<dbReference type="RefSeq" id="WP_270041331.1">
    <property type="nucleotide sequence ID" value="NZ_JAPDOD010000016.1"/>
</dbReference>
<dbReference type="AlphaFoldDB" id="A0A9X3MT05"/>
<comment type="caution">
    <text evidence="2">The sequence shown here is derived from an EMBL/GenBank/DDBJ whole genome shotgun (WGS) entry which is preliminary data.</text>
</comment>
<dbReference type="Pfam" id="PF17648">
    <property type="entry name" value="Luciferase"/>
    <property type="match status" value="1"/>
</dbReference>
<evidence type="ECO:0000259" key="1">
    <source>
        <dbReference type="Pfam" id="PF17648"/>
    </source>
</evidence>
<evidence type="ECO:0000313" key="3">
    <source>
        <dbReference type="Proteomes" id="UP001149140"/>
    </source>
</evidence>
<proteinExistence type="predicted"/>
<accession>A0A9X3MT05</accession>
<dbReference type="EMBL" id="JAPDOD010000016">
    <property type="protein sequence ID" value="MDA0162094.1"/>
    <property type="molecule type" value="Genomic_DNA"/>
</dbReference>